<dbReference type="EMBL" id="MU542025">
    <property type="protein sequence ID" value="KAI5628780.1"/>
    <property type="molecule type" value="Genomic_DNA"/>
</dbReference>
<accession>A0AAD5FTQ1</accession>
<dbReference type="GO" id="GO:0005886">
    <property type="term" value="C:plasma membrane"/>
    <property type="evidence" value="ECO:0007669"/>
    <property type="project" value="TreeGrafter"/>
</dbReference>
<organism evidence="1 2">
    <name type="scientific">Silurus asotus</name>
    <name type="common">Amur catfish</name>
    <name type="synonym">Parasilurus asotus</name>
    <dbReference type="NCBI Taxonomy" id="30991"/>
    <lineage>
        <taxon>Eukaryota</taxon>
        <taxon>Metazoa</taxon>
        <taxon>Chordata</taxon>
        <taxon>Craniata</taxon>
        <taxon>Vertebrata</taxon>
        <taxon>Euteleostomi</taxon>
        <taxon>Actinopterygii</taxon>
        <taxon>Neopterygii</taxon>
        <taxon>Teleostei</taxon>
        <taxon>Ostariophysi</taxon>
        <taxon>Siluriformes</taxon>
        <taxon>Siluridae</taxon>
        <taxon>Silurus</taxon>
    </lineage>
</organism>
<dbReference type="Pfam" id="PF00560">
    <property type="entry name" value="LRR_1"/>
    <property type="match status" value="1"/>
</dbReference>
<name>A0AAD5FTQ1_SILAS</name>
<dbReference type="InterPro" id="IPR032675">
    <property type="entry name" value="LRR_dom_sf"/>
</dbReference>
<dbReference type="Proteomes" id="UP001205998">
    <property type="component" value="Unassembled WGS sequence"/>
</dbReference>
<dbReference type="InterPro" id="IPR001611">
    <property type="entry name" value="Leu-rich_rpt"/>
</dbReference>
<dbReference type="InterPro" id="IPR051279">
    <property type="entry name" value="PP1-Reg/Actin-Interact_Protein"/>
</dbReference>
<reference evidence="1" key="1">
    <citation type="submission" date="2018-07" db="EMBL/GenBank/DDBJ databases">
        <title>Comparative genomics of catfishes provides insights into carnivory and benthic adaptation.</title>
        <authorList>
            <person name="Zhang Y."/>
            <person name="Wang D."/>
            <person name="Peng Z."/>
            <person name="Zheng S."/>
            <person name="Shao F."/>
            <person name="Tao W."/>
        </authorList>
    </citation>
    <scope>NUCLEOTIDE SEQUENCE</scope>
    <source>
        <strain evidence="1">Chongqing</strain>
    </source>
</reference>
<sequence length="98" mass="10746">MKMMMMRRSIVSLSSPLGKLPSGLKHLNLSKNSLSAKGVNLLAQSLCSNLAFFNTLTHLDLSGNTLRGDDLSNLWNFLSQPNILHTLDLSNCDCALEL</sequence>
<proteinExistence type="predicted"/>
<gene>
    <name evidence="1" type="ORF">C0J50_12759</name>
</gene>
<dbReference type="AlphaFoldDB" id="A0AAD5FTQ1"/>
<protein>
    <submittedName>
        <fullName evidence="1">Capping protein, Arp2/3 and myosin-I linker protein 3 isoform X1</fullName>
    </submittedName>
</protein>
<evidence type="ECO:0000313" key="2">
    <source>
        <dbReference type="Proteomes" id="UP001205998"/>
    </source>
</evidence>
<dbReference type="SUPFAM" id="SSF52047">
    <property type="entry name" value="RNI-like"/>
    <property type="match status" value="1"/>
</dbReference>
<feature type="non-terminal residue" evidence="1">
    <location>
        <position position="1"/>
    </location>
</feature>
<dbReference type="GO" id="GO:0034315">
    <property type="term" value="P:regulation of Arp2/3 complex-mediated actin nucleation"/>
    <property type="evidence" value="ECO:0007669"/>
    <property type="project" value="TreeGrafter"/>
</dbReference>
<dbReference type="GO" id="GO:0030027">
    <property type="term" value="C:lamellipodium"/>
    <property type="evidence" value="ECO:0007669"/>
    <property type="project" value="TreeGrafter"/>
</dbReference>
<dbReference type="PANTHER" id="PTHR24112">
    <property type="entry name" value="LEUCINE-RICH REPEAT, ISOFORM F-RELATED"/>
    <property type="match status" value="1"/>
</dbReference>
<comment type="caution">
    <text evidence="1">The sequence shown here is derived from an EMBL/GenBank/DDBJ whole genome shotgun (WGS) entry which is preliminary data.</text>
</comment>
<dbReference type="PANTHER" id="PTHR24112:SF66">
    <property type="entry name" value="LEUCINE-RICH REPEAT, ISOFORM F"/>
    <property type="match status" value="1"/>
</dbReference>
<dbReference type="Gene3D" id="3.80.10.10">
    <property type="entry name" value="Ribonuclease Inhibitor"/>
    <property type="match status" value="1"/>
</dbReference>
<dbReference type="GO" id="GO:0016477">
    <property type="term" value="P:cell migration"/>
    <property type="evidence" value="ECO:0007669"/>
    <property type="project" value="TreeGrafter"/>
</dbReference>
<keyword evidence="2" id="KW-1185">Reference proteome</keyword>
<dbReference type="Pfam" id="PF13516">
    <property type="entry name" value="LRR_6"/>
    <property type="match status" value="1"/>
</dbReference>
<evidence type="ECO:0000313" key="1">
    <source>
        <dbReference type="EMBL" id="KAI5628780.1"/>
    </source>
</evidence>